<feature type="domain" description="Glycosyltransferase subfamily 4-like N-terminal" evidence="3">
    <location>
        <begin position="14"/>
        <end position="167"/>
    </location>
</feature>
<accession>A0A1I0E051</accession>
<dbReference type="STRING" id="1123402.SAMN02583745_02176"/>
<dbReference type="GO" id="GO:0009103">
    <property type="term" value="P:lipopolysaccharide biosynthetic process"/>
    <property type="evidence" value="ECO:0007669"/>
    <property type="project" value="TreeGrafter"/>
</dbReference>
<reference evidence="5" key="1">
    <citation type="submission" date="2016-10" db="EMBL/GenBank/DDBJ databases">
        <authorList>
            <person name="Varghese N."/>
            <person name="Submissions S."/>
        </authorList>
    </citation>
    <scope>NUCLEOTIDE SEQUENCE [LARGE SCALE GENOMIC DNA]</scope>
    <source>
        <strain evidence="5">DSM 18579</strain>
    </source>
</reference>
<dbReference type="SUPFAM" id="SSF53756">
    <property type="entry name" value="UDP-Glycosyltransferase/glycogen phosphorylase"/>
    <property type="match status" value="1"/>
</dbReference>
<protein>
    <submittedName>
        <fullName evidence="4">Glycosyltransferase involved in cell wall bisynthesis</fullName>
    </submittedName>
</protein>
<name>A0A1I0E051_9GAMM</name>
<dbReference type="Pfam" id="PF13439">
    <property type="entry name" value="Glyco_transf_4"/>
    <property type="match status" value="1"/>
</dbReference>
<dbReference type="PANTHER" id="PTHR46401">
    <property type="entry name" value="GLYCOSYLTRANSFERASE WBBK-RELATED"/>
    <property type="match status" value="1"/>
</dbReference>
<dbReference type="EMBL" id="FOHV01000021">
    <property type="protein sequence ID" value="SET37673.1"/>
    <property type="molecule type" value="Genomic_DNA"/>
</dbReference>
<dbReference type="InterPro" id="IPR028098">
    <property type="entry name" value="Glyco_trans_4-like_N"/>
</dbReference>
<dbReference type="OrthoDB" id="9802524at2"/>
<keyword evidence="1 4" id="KW-0808">Transferase</keyword>
<dbReference type="Pfam" id="PF00534">
    <property type="entry name" value="Glycos_transf_1"/>
    <property type="match status" value="1"/>
</dbReference>
<sequence length="357" mass="40634">MKIGITVTKLTLSGGMERYSLDLIAALNFEGVKPYVFTRQFDSQLAESCEFIPVIIPVSKLWCKLAIHIFSFKLKRLKRKMGIGLMLGCNRNASSDIAICGGTHIGYLKIFGKNQKFWDAREITLEKQLYSNAKFIIAHSLQTKKELVNYYGILSEKIRVIYPPVNHKIFKVISAQKRNEIRRANQWEENEIVMLFPSSGHNRKGLPYIVEQMKQLPTDTNIRLVVLGKEDKRINLKNITFKSFTNDIQSLYQAADFTILASEYEPFGLVGPESVLSGTPCIFSNVIGATEVLDDYVCYKFDLKQKNSLLGLLEKIDSMKIRIQEPSKHISYPVSRSEHLNAISRECGIEFLTDGSF</sequence>
<evidence type="ECO:0000256" key="1">
    <source>
        <dbReference type="ARBA" id="ARBA00022679"/>
    </source>
</evidence>
<keyword evidence="5" id="KW-1185">Reference proteome</keyword>
<dbReference type="GO" id="GO:0016757">
    <property type="term" value="F:glycosyltransferase activity"/>
    <property type="evidence" value="ECO:0007669"/>
    <property type="project" value="InterPro"/>
</dbReference>
<dbReference type="CDD" id="cd03801">
    <property type="entry name" value="GT4_PimA-like"/>
    <property type="match status" value="1"/>
</dbReference>
<dbReference type="InterPro" id="IPR001296">
    <property type="entry name" value="Glyco_trans_1"/>
</dbReference>
<evidence type="ECO:0000313" key="5">
    <source>
        <dbReference type="Proteomes" id="UP000242642"/>
    </source>
</evidence>
<dbReference type="Proteomes" id="UP000242642">
    <property type="component" value="Unassembled WGS sequence"/>
</dbReference>
<dbReference type="PANTHER" id="PTHR46401:SF2">
    <property type="entry name" value="GLYCOSYLTRANSFERASE WBBK-RELATED"/>
    <property type="match status" value="1"/>
</dbReference>
<evidence type="ECO:0000313" key="4">
    <source>
        <dbReference type="EMBL" id="SET37673.1"/>
    </source>
</evidence>
<organism evidence="4 5">
    <name type="scientific">Thorsellia anophelis DSM 18579</name>
    <dbReference type="NCBI Taxonomy" id="1123402"/>
    <lineage>
        <taxon>Bacteria</taxon>
        <taxon>Pseudomonadati</taxon>
        <taxon>Pseudomonadota</taxon>
        <taxon>Gammaproteobacteria</taxon>
        <taxon>Enterobacterales</taxon>
        <taxon>Thorselliaceae</taxon>
        <taxon>Thorsellia</taxon>
    </lineage>
</organism>
<dbReference type="AlphaFoldDB" id="A0A1I0E051"/>
<proteinExistence type="predicted"/>
<evidence type="ECO:0000259" key="2">
    <source>
        <dbReference type="Pfam" id="PF00534"/>
    </source>
</evidence>
<evidence type="ECO:0000259" key="3">
    <source>
        <dbReference type="Pfam" id="PF13439"/>
    </source>
</evidence>
<feature type="domain" description="Glycosyl transferase family 1" evidence="2">
    <location>
        <begin position="178"/>
        <end position="298"/>
    </location>
</feature>
<gene>
    <name evidence="4" type="ORF">SAMN02583745_02176</name>
</gene>
<dbReference type="Gene3D" id="3.40.50.2000">
    <property type="entry name" value="Glycogen Phosphorylase B"/>
    <property type="match status" value="2"/>
</dbReference>
<dbReference type="RefSeq" id="WP_093320910.1">
    <property type="nucleotide sequence ID" value="NZ_FOHV01000021.1"/>
</dbReference>